<accession>A0A2N9L6C1</accession>
<gene>
    <name evidence="5" type="primary">dacB</name>
    <name evidence="5" type="ORF">SBA5_170036</name>
</gene>
<keyword evidence="5" id="KW-0645">Protease</keyword>
<dbReference type="AlphaFoldDB" id="A0A2N9L6C1"/>
<feature type="compositionally biased region" description="Pro residues" evidence="3">
    <location>
        <begin position="156"/>
        <end position="175"/>
    </location>
</feature>
<dbReference type="GO" id="GO:0000270">
    <property type="term" value="P:peptidoglycan metabolic process"/>
    <property type="evidence" value="ECO:0007669"/>
    <property type="project" value="TreeGrafter"/>
</dbReference>
<dbReference type="Proteomes" id="UP000239735">
    <property type="component" value="Unassembled WGS sequence"/>
</dbReference>
<evidence type="ECO:0000256" key="2">
    <source>
        <dbReference type="ARBA" id="ARBA00022801"/>
    </source>
</evidence>
<dbReference type="InterPro" id="IPR000667">
    <property type="entry name" value="Peptidase_S13"/>
</dbReference>
<evidence type="ECO:0000313" key="6">
    <source>
        <dbReference type="Proteomes" id="UP000239735"/>
    </source>
</evidence>
<feature type="region of interest" description="Disordered" evidence="3">
    <location>
        <begin position="156"/>
        <end position="177"/>
    </location>
</feature>
<dbReference type="InterPro" id="IPR012338">
    <property type="entry name" value="Beta-lactam/transpept-like"/>
</dbReference>
<sequence>MISCYTPGMKNLRRVLPFLLASLLLPPAFLSAQAHHNEHRPAHPAPLAGPLADRIQAILADPALSHAEFGISVTTLDGKPLYGLNDGRLFAPASNTKLTTTAAAFALLPVDTLTWNTLIVADGDVDSSGTLHGDLTLLGVGDPTLSARHYPYVEPAPAPATLPPSPEAPASPPPSLQAAANAAAAKAMAVLDLIAQQVEQSGVRVVDGDIMGDDTYFVNEPYGQGWGWDDLQWSYGAPVSALTFNDNADELTIAADPASPGVTQVIWAPDVDYYTIDNHMATVQPGQTAHPGLERRPGSMLVRAWGTAPAGGLHVNMAVEDPAQFTAAAFKQALLLRGIKVTGGAESRHEFPSGTGDFADERAQPLKLAPIGISTIAAQPQGRHVLAAHISVPVADDITVINKTSQNLHAELILRLLGKLFGTDGSLEEGTRVVRQFMVDAGVDDNDFFLYDGSGMSPEDEITPRAFTRLLSYASQQSWGSAWRQTLPIAGVDGTLDNRFKNSRLKDRLWAKTGTLNEVNSLSGYLSADSGRTLAFSILVNEHRPDDDAAQQAIDRIVEAIAAAE</sequence>
<keyword evidence="4" id="KW-0732">Signal</keyword>
<evidence type="ECO:0000313" key="5">
    <source>
        <dbReference type="EMBL" id="SPE18791.1"/>
    </source>
</evidence>
<feature type="chain" id="PRO_5014977371" evidence="4">
    <location>
        <begin position="35"/>
        <end position="565"/>
    </location>
</feature>
<protein>
    <submittedName>
        <fullName evidence="5">D-alanyl-D-alanine carboxypeptidase/D-alanyl-D-alanine-endopeptidase</fullName>
        <ecNumber evidence="5">3.4.16.4</ecNumber>
    </submittedName>
</protein>
<dbReference type="GO" id="GO:0009002">
    <property type="term" value="F:serine-type D-Ala-D-Ala carboxypeptidase activity"/>
    <property type="evidence" value="ECO:0007669"/>
    <property type="project" value="UniProtKB-EC"/>
</dbReference>
<keyword evidence="2 5" id="KW-0378">Hydrolase</keyword>
<dbReference type="Gene3D" id="3.40.710.10">
    <property type="entry name" value="DD-peptidase/beta-lactamase superfamily"/>
    <property type="match status" value="1"/>
</dbReference>
<evidence type="ECO:0000256" key="1">
    <source>
        <dbReference type="ARBA" id="ARBA00006096"/>
    </source>
</evidence>
<dbReference type="NCBIfam" id="TIGR00666">
    <property type="entry name" value="PBP4"/>
    <property type="match status" value="1"/>
</dbReference>
<dbReference type="GO" id="GO:0006508">
    <property type="term" value="P:proteolysis"/>
    <property type="evidence" value="ECO:0007669"/>
    <property type="project" value="InterPro"/>
</dbReference>
<dbReference type="Pfam" id="PF02113">
    <property type="entry name" value="Peptidase_S13"/>
    <property type="match status" value="2"/>
</dbReference>
<dbReference type="EC" id="3.4.16.4" evidence="5"/>
<dbReference type="PANTHER" id="PTHR30023:SF0">
    <property type="entry name" value="PENICILLIN-SENSITIVE CARBOXYPEPTIDASE A"/>
    <property type="match status" value="1"/>
</dbReference>
<dbReference type="SUPFAM" id="SSF56601">
    <property type="entry name" value="beta-lactamase/transpeptidase-like"/>
    <property type="match status" value="1"/>
</dbReference>
<comment type="similarity">
    <text evidence="1">Belongs to the peptidase S13 family.</text>
</comment>
<name>A0A2N9L6C1_9BACT</name>
<organism evidence="5 6">
    <name type="scientific">Candidatus Sulfuritelmatomonas gaucii</name>
    <dbReference type="NCBI Taxonomy" id="2043161"/>
    <lineage>
        <taxon>Bacteria</taxon>
        <taxon>Pseudomonadati</taxon>
        <taxon>Acidobacteriota</taxon>
        <taxon>Terriglobia</taxon>
        <taxon>Terriglobales</taxon>
        <taxon>Acidobacteriaceae</taxon>
        <taxon>Candidatus Sulfuritelmatomonas</taxon>
    </lineage>
</organism>
<keyword evidence="5" id="KW-0121">Carboxypeptidase</keyword>
<proteinExistence type="inferred from homology"/>
<feature type="signal peptide" evidence="4">
    <location>
        <begin position="1"/>
        <end position="34"/>
    </location>
</feature>
<evidence type="ECO:0000256" key="4">
    <source>
        <dbReference type="SAM" id="SignalP"/>
    </source>
</evidence>
<evidence type="ECO:0000256" key="3">
    <source>
        <dbReference type="SAM" id="MobiDB-lite"/>
    </source>
</evidence>
<reference evidence="6" key="1">
    <citation type="submission" date="2018-02" db="EMBL/GenBank/DDBJ databases">
        <authorList>
            <person name="Hausmann B."/>
        </authorList>
    </citation>
    <scope>NUCLEOTIDE SEQUENCE [LARGE SCALE GENOMIC DNA]</scope>
    <source>
        <strain evidence="6">Peat soil MAG SbA5</strain>
    </source>
</reference>
<dbReference type="PANTHER" id="PTHR30023">
    <property type="entry name" value="D-ALANYL-D-ALANINE CARBOXYPEPTIDASE"/>
    <property type="match status" value="1"/>
</dbReference>
<dbReference type="EMBL" id="OKRB01000072">
    <property type="protein sequence ID" value="SPE18791.1"/>
    <property type="molecule type" value="Genomic_DNA"/>
</dbReference>
<dbReference type="Gene3D" id="3.50.80.20">
    <property type="entry name" value="D-Ala-D-Ala carboxypeptidase C, peptidase S13"/>
    <property type="match status" value="1"/>
</dbReference>